<keyword evidence="4" id="KW-0326">Glycosidase</keyword>
<feature type="chain" id="PRO_5045612715" evidence="5">
    <location>
        <begin position="21"/>
        <end position="247"/>
    </location>
</feature>
<feature type="domain" description="GH16" evidence="6">
    <location>
        <begin position="21"/>
        <end position="247"/>
    </location>
</feature>
<dbReference type="PIRSF" id="PIRSF001097">
    <property type="entry name" value="Agarase"/>
    <property type="match status" value="1"/>
</dbReference>
<dbReference type="EMBL" id="JBHRSW010000023">
    <property type="protein sequence ID" value="MFC3122456.1"/>
    <property type="molecule type" value="Genomic_DNA"/>
</dbReference>
<evidence type="ECO:0000313" key="8">
    <source>
        <dbReference type="Proteomes" id="UP001595478"/>
    </source>
</evidence>
<evidence type="ECO:0000259" key="6">
    <source>
        <dbReference type="PROSITE" id="PS51762"/>
    </source>
</evidence>
<evidence type="ECO:0000256" key="2">
    <source>
        <dbReference type="ARBA" id="ARBA00022729"/>
    </source>
</evidence>
<accession>A0ABV7FVG7</accession>
<comment type="similarity">
    <text evidence="1">Belongs to the glycosyl hydrolase 16 family.</text>
</comment>
<dbReference type="PROSITE" id="PS51762">
    <property type="entry name" value="GH16_2"/>
    <property type="match status" value="1"/>
</dbReference>
<dbReference type="Proteomes" id="UP001595478">
    <property type="component" value="Unassembled WGS sequence"/>
</dbReference>
<comment type="caution">
    <text evidence="7">The sequence shown here is derived from an EMBL/GenBank/DDBJ whole genome shotgun (WGS) entry which is preliminary data.</text>
</comment>
<dbReference type="RefSeq" id="WP_376920589.1">
    <property type="nucleotide sequence ID" value="NZ_JBHRSW010000023.1"/>
</dbReference>
<reference evidence="8" key="1">
    <citation type="journal article" date="2019" name="Int. J. Syst. Evol. Microbiol.">
        <title>The Global Catalogue of Microorganisms (GCM) 10K type strain sequencing project: providing services to taxonomists for standard genome sequencing and annotation.</title>
        <authorList>
            <consortium name="The Broad Institute Genomics Platform"/>
            <consortium name="The Broad Institute Genome Sequencing Center for Infectious Disease"/>
            <person name="Wu L."/>
            <person name="Ma J."/>
        </authorList>
    </citation>
    <scope>NUCLEOTIDE SEQUENCE [LARGE SCALE GENOMIC DNA]</scope>
    <source>
        <strain evidence="8">KCTC 52473</strain>
    </source>
</reference>
<proteinExistence type="inferred from homology"/>
<protein>
    <submittedName>
        <fullName evidence="7">Beta-agarase</fullName>
    </submittedName>
</protein>
<keyword evidence="8" id="KW-1185">Reference proteome</keyword>
<evidence type="ECO:0000256" key="5">
    <source>
        <dbReference type="SAM" id="SignalP"/>
    </source>
</evidence>
<name>A0ABV7FVG7_9ALTE</name>
<evidence type="ECO:0000256" key="4">
    <source>
        <dbReference type="ARBA" id="ARBA00023295"/>
    </source>
</evidence>
<organism evidence="7 8">
    <name type="scientific">Agaribacter flavus</name>
    <dbReference type="NCBI Taxonomy" id="1902781"/>
    <lineage>
        <taxon>Bacteria</taxon>
        <taxon>Pseudomonadati</taxon>
        <taxon>Pseudomonadota</taxon>
        <taxon>Gammaproteobacteria</taxon>
        <taxon>Alteromonadales</taxon>
        <taxon>Alteromonadaceae</taxon>
        <taxon>Agaribacter</taxon>
    </lineage>
</organism>
<feature type="signal peptide" evidence="5">
    <location>
        <begin position="1"/>
        <end position="20"/>
    </location>
</feature>
<keyword evidence="3" id="KW-0378">Hydrolase</keyword>
<dbReference type="InterPro" id="IPR000757">
    <property type="entry name" value="Beta-glucanase-like"/>
</dbReference>
<sequence>MKLATLLLVTSAAISTHSIAAEWDGIPVPANPGQGKTWQLQSISDDFNYSSSYNNRPSQFTTRWKEGFINPWTGPSLTEWNPGHVWSNGDLLAIQAHQKPGSDKILMGSITSKQTVQYPVYVEARVKLSDLTTANNFWMLSADSNEEIDVLETYPSSRPGQEWFDERIHLSHHMLDHSFDPFLDYQPRDEENVFGTWYWESGRSNWRNGFVTIGVYWRDPWHLEYYINGRWVRTLDKYSYSYRNQNG</sequence>
<evidence type="ECO:0000256" key="3">
    <source>
        <dbReference type="ARBA" id="ARBA00022801"/>
    </source>
</evidence>
<evidence type="ECO:0000256" key="1">
    <source>
        <dbReference type="ARBA" id="ARBA00006865"/>
    </source>
</evidence>
<dbReference type="SUPFAM" id="SSF49899">
    <property type="entry name" value="Concanavalin A-like lectins/glucanases"/>
    <property type="match status" value="1"/>
</dbReference>
<dbReference type="InterPro" id="IPR016287">
    <property type="entry name" value="Beta_agarase"/>
</dbReference>
<gene>
    <name evidence="7" type="ORF">ACFOHL_12575</name>
</gene>
<dbReference type="InterPro" id="IPR013320">
    <property type="entry name" value="ConA-like_dom_sf"/>
</dbReference>
<dbReference type="Gene3D" id="2.60.120.200">
    <property type="match status" value="1"/>
</dbReference>
<evidence type="ECO:0000313" key="7">
    <source>
        <dbReference type="EMBL" id="MFC3122456.1"/>
    </source>
</evidence>
<keyword evidence="2 5" id="KW-0732">Signal</keyword>